<evidence type="ECO:0000313" key="3">
    <source>
        <dbReference type="Proteomes" id="UP001458880"/>
    </source>
</evidence>
<dbReference type="Proteomes" id="UP001458880">
    <property type="component" value="Unassembled WGS sequence"/>
</dbReference>
<gene>
    <name evidence="2" type="ORF">QE152_g16052</name>
</gene>
<protein>
    <submittedName>
        <fullName evidence="2">Uncharacterized protein</fullName>
    </submittedName>
</protein>
<organism evidence="2 3">
    <name type="scientific">Popillia japonica</name>
    <name type="common">Japanese beetle</name>
    <dbReference type="NCBI Taxonomy" id="7064"/>
    <lineage>
        <taxon>Eukaryota</taxon>
        <taxon>Metazoa</taxon>
        <taxon>Ecdysozoa</taxon>
        <taxon>Arthropoda</taxon>
        <taxon>Hexapoda</taxon>
        <taxon>Insecta</taxon>
        <taxon>Pterygota</taxon>
        <taxon>Neoptera</taxon>
        <taxon>Endopterygota</taxon>
        <taxon>Coleoptera</taxon>
        <taxon>Polyphaga</taxon>
        <taxon>Scarabaeiformia</taxon>
        <taxon>Scarabaeidae</taxon>
        <taxon>Rutelinae</taxon>
        <taxon>Popillia</taxon>
    </lineage>
</organism>
<keyword evidence="3" id="KW-1185">Reference proteome</keyword>
<accession>A0AAW1L6F8</accession>
<name>A0AAW1L6F8_POPJA</name>
<dbReference type="EMBL" id="JASPKY010000163">
    <property type="protein sequence ID" value="KAK9729109.1"/>
    <property type="molecule type" value="Genomic_DNA"/>
</dbReference>
<dbReference type="AlphaFoldDB" id="A0AAW1L6F8"/>
<proteinExistence type="predicted"/>
<feature type="compositionally biased region" description="Acidic residues" evidence="1">
    <location>
        <begin position="199"/>
        <end position="221"/>
    </location>
</feature>
<reference evidence="2 3" key="1">
    <citation type="journal article" date="2024" name="BMC Genomics">
        <title>De novo assembly and annotation of Popillia japonica's genome with initial clues to its potential as an invasive pest.</title>
        <authorList>
            <person name="Cucini C."/>
            <person name="Boschi S."/>
            <person name="Funari R."/>
            <person name="Cardaioli E."/>
            <person name="Iannotti N."/>
            <person name="Marturano G."/>
            <person name="Paoli F."/>
            <person name="Bruttini M."/>
            <person name="Carapelli A."/>
            <person name="Frati F."/>
            <person name="Nardi F."/>
        </authorList>
    </citation>
    <scope>NUCLEOTIDE SEQUENCE [LARGE SCALE GENOMIC DNA]</scope>
    <source>
        <strain evidence="2">DMR45628</strain>
    </source>
</reference>
<comment type="caution">
    <text evidence="2">The sequence shown here is derived from an EMBL/GenBank/DDBJ whole genome shotgun (WGS) entry which is preliminary data.</text>
</comment>
<evidence type="ECO:0000313" key="2">
    <source>
        <dbReference type="EMBL" id="KAK9729109.1"/>
    </source>
</evidence>
<sequence>MEKLKAPSKITRSPRTSDADLKESIARILTTTNPKEPYSLVEYNHKIGEFVVLPTTGNLVAVFEGIGTYIHNDSEHPRELLTAQCIGPFAFDQTTEAEDEISTQMDTIDEAKGEEGACFERTTEKKLTNQINFSERAALTYNNPVRCQETQTTAPPMATFSANVLQWVIYDGYLGDCAAQELEKLRKRERKEKEKILFDDESDNQDELDVPDESDLEDEDQVETREENSDTEQSNEECNSEESDCENYLARRQRGKDKTFLQEESWENKIC</sequence>
<feature type="compositionally biased region" description="Acidic residues" evidence="1">
    <location>
        <begin position="229"/>
        <end position="245"/>
    </location>
</feature>
<feature type="region of interest" description="Disordered" evidence="1">
    <location>
        <begin position="196"/>
        <end position="245"/>
    </location>
</feature>
<evidence type="ECO:0000256" key="1">
    <source>
        <dbReference type="SAM" id="MobiDB-lite"/>
    </source>
</evidence>